<organism evidence="11 12">
    <name type="scientific">Ambrosiozyma monospora</name>
    <name type="common">Yeast</name>
    <name type="synonym">Endomycopsis monosporus</name>
    <dbReference type="NCBI Taxonomy" id="43982"/>
    <lineage>
        <taxon>Eukaryota</taxon>
        <taxon>Fungi</taxon>
        <taxon>Dikarya</taxon>
        <taxon>Ascomycota</taxon>
        <taxon>Saccharomycotina</taxon>
        <taxon>Pichiomycetes</taxon>
        <taxon>Pichiales</taxon>
        <taxon>Pichiaceae</taxon>
        <taxon>Ambrosiozyma</taxon>
    </lineage>
</organism>
<evidence type="ECO:0000256" key="1">
    <source>
        <dbReference type="ARBA" id="ARBA00000213"/>
    </source>
</evidence>
<feature type="region of interest" description="Disordered" evidence="9">
    <location>
        <begin position="1"/>
        <end position="47"/>
    </location>
</feature>
<protein>
    <recommendedName>
        <fullName evidence="7">DNA topoisomerase I</fullName>
        <ecNumber evidence="7">5.6.2.1</ecNumber>
    </recommendedName>
    <alternativeName>
        <fullName evidence="7">DNA topoisomerase 1</fullName>
    </alternativeName>
</protein>
<evidence type="ECO:0000259" key="10">
    <source>
        <dbReference type="SMART" id="SM00435"/>
    </source>
</evidence>
<dbReference type="InterPro" id="IPR001631">
    <property type="entry name" value="TopoI"/>
</dbReference>
<dbReference type="PRINTS" id="PR00416">
    <property type="entry name" value="EUTPISMRASEI"/>
</dbReference>
<evidence type="ECO:0000256" key="2">
    <source>
        <dbReference type="ARBA" id="ARBA00006645"/>
    </source>
</evidence>
<evidence type="ECO:0000256" key="7">
    <source>
        <dbReference type="RuleBase" id="RU365101"/>
    </source>
</evidence>
<feature type="region of interest" description="Disordered" evidence="9">
    <location>
        <begin position="59"/>
        <end position="199"/>
    </location>
</feature>
<dbReference type="InterPro" id="IPR018521">
    <property type="entry name" value="TopoIB_AS"/>
</dbReference>
<dbReference type="InterPro" id="IPR013499">
    <property type="entry name" value="TopoI_euk"/>
</dbReference>
<dbReference type="FunFam" id="1.10.10.41:FF:000001">
    <property type="entry name" value="DNA topoisomerase I"/>
    <property type="match status" value="1"/>
</dbReference>
<keyword evidence="8" id="KW-0175">Coiled coil</keyword>
<evidence type="ECO:0000256" key="4">
    <source>
        <dbReference type="ARBA" id="ARBA00023125"/>
    </source>
</evidence>
<keyword evidence="3 6" id="KW-0799">Topoisomerase</keyword>
<feature type="compositionally biased region" description="Basic and acidic residues" evidence="9">
    <location>
        <begin position="179"/>
        <end position="189"/>
    </location>
</feature>
<dbReference type="InterPro" id="IPR014727">
    <property type="entry name" value="TopoI_cat_a/b-sub_euk"/>
</dbReference>
<dbReference type="SUPFAM" id="SSF56349">
    <property type="entry name" value="DNA breaking-rejoining enzymes"/>
    <property type="match status" value="1"/>
</dbReference>
<dbReference type="PANTHER" id="PTHR10290">
    <property type="entry name" value="DNA TOPOISOMERASE I"/>
    <property type="match status" value="1"/>
</dbReference>
<dbReference type="InterPro" id="IPR011010">
    <property type="entry name" value="DNA_brk_join_enz"/>
</dbReference>
<dbReference type="InterPro" id="IPR013500">
    <property type="entry name" value="TopoI_cat_euk"/>
</dbReference>
<dbReference type="InterPro" id="IPR014711">
    <property type="entry name" value="TopoI_cat_a-hlx-sub_euk"/>
</dbReference>
<keyword evidence="4 6" id="KW-0238">DNA-binding</keyword>
<feature type="coiled-coil region" evidence="8">
    <location>
        <begin position="717"/>
        <end position="796"/>
    </location>
</feature>
<dbReference type="InterPro" id="IPR051062">
    <property type="entry name" value="Topoisomerase_IB"/>
</dbReference>
<evidence type="ECO:0000256" key="6">
    <source>
        <dbReference type="PROSITE-ProRule" id="PRU01382"/>
    </source>
</evidence>
<feature type="compositionally biased region" description="Acidic residues" evidence="9">
    <location>
        <begin position="1"/>
        <end position="10"/>
    </location>
</feature>
<accession>A0A9W7DE63</accession>
<dbReference type="GO" id="GO:0003917">
    <property type="term" value="F:DNA topoisomerase type I (single strand cut, ATP-independent) activity"/>
    <property type="evidence" value="ECO:0007669"/>
    <property type="project" value="UniProtKB-UniRule"/>
</dbReference>
<dbReference type="Gene3D" id="1.10.132.10">
    <property type="match status" value="1"/>
</dbReference>
<comment type="function">
    <text evidence="7">Releases the supercoiling and torsional tension of DNA introduced during the DNA replication and transcription by transiently cleaving and rejoining one strand of the DNA duplex. Introduces a single-strand break via transesterification at the specific target site 5'-[CT]CCTTp site in duplex DNA. The scissile phosphodiester is attacked by the catalytic tyrosine of the enzyme, resulting in the formation of a DNA-(3'-phosphotyrosyl)-enzyme intermediate and the expulsion of a 5'-OH DNA strand. The free DNA strand then undergoes passage around the unbroken strand thus removing DNA supercoils. Finally, in the religation step, the DNA 5'-OH attacks the covalent intermediate to expel the active-site tyrosine and restore the DNA phosphodiester backbone.</text>
</comment>
<evidence type="ECO:0000313" key="11">
    <source>
        <dbReference type="EMBL" id="GMG22085.1"/>
    </source>
</evidence>
<dbReference type="GO" id="GO:0007059">
    <property type="term" value="P:chromosome segregation"/>
    <property type="evidence" value="ECO:0007669"/>
    <property type="project" value="TreeGrafter"/>
</dbReference>
<feature type="compositionally biased region" description="Acidic residues" evidence="9">
    <location>
        <begin position="33"/>
        <end position="42"/>
    </location>
</feature>
<dbReference type="GO" id="GO:0003677">
    <property type="term" value="F:DNA binding"/>
    <property type="evidence" value="ECO:0007669"/>
    <property type="project" value="UniProtKB-UniRule"/>
</dbReference>
<evidence type="ECO:0000256" key="8">
    <source>
        <dbReference type="SAM" id="Coils"/>
    </source>
</evidence>
<proteinExistence type="inferred from homology"/>
<dbReference type="AlphaFoldDB" id="A0A9W7DE63"/>
<dbReference type="EC" id="5.6.2.1" evidence="7"/>
<evidence type="ECO:0000256" key="9">
    <source>
        <dbReference type="SAM" id="MobiDB-lite"/>
    </source>
</evidence>
<comment type="caution">
    <text evidence="11">The sequence shown here is derived from an EMBL/GenBank/DDBJ whole genome shotgun (WGS) entry which is preliminary data.</text>
</comment>
<feature type="active site" description="O-(3'-phospho-DNA)-tyrosine intermediate" evidence="6">
    <location>
        <position position="808"/>
    </location>
</feature>
<dbReference type="Proteomes" id="UP001165063">
    <property type="component" value="Unassembled WGS sequence"/>
</dbReference>
<dbReference type="InterPro" id="IPR013034">
    <property type="entry name" value="DNA_topo_DNA_db_N_dom1"/>
</dbReference>
<dbReference type="OrthoDB" id="47179at2759"/>
<dbReference type="InterPro" id="IPR025834">
    <property type="entry name" value="TopoI_C_dom"/>
</dbReference>
<dbReference type="Pfam" id="PF14370">
    <property type="entry name" value="Topo_C_assoc"/>
    <property type="match status" value="1"/>
</dbReference>
<comment type="similarity">
    <text evidence="2 6 7">Belongs to the type IB topoisomerase family.</text>
</comment>
<dbReference type="PROSITE" id="PS52038">
    <property type="entry name" value="TOPO_IB_2"/>
    <property type="match status" value="1"/>
</dbReference>
<dbReference type="GO" id="GO:0006265">
    <property type="term" value="P:DNA topological change"/>
    <property type="evidence" value="ECO:0007669"/>
    <property type="project" value="UniProtKB-UniRule"/>
</dbReference>
<dbReference type="PROSITE" id="PS00176">
    <property type="entry name" value="TOPO_IB_1"/>
    <property type="match status" value="1"/>
</dbReference>
<feature type="compositionally biased region" description="Low complexity" evidence="9">
    <location>
        <begin position="100"/>
        <end position="109"/>
    </location>
</feature>
<dbReference type="EMBL" id="BSXU01000913">
    <property type="protein sequence ID" value="GMG22085.1"/>
    <property type="molecule type" value="Genomic_DNA"/>
</dbReference>
<dbReference type="SUPFAM" id="SSF56741">
    <property type="entry name" value="Eukaryotic DNA topoisomerase I, N-terminal DNA-binding fragment"/>
    <property type="match status" value="1"/>
</dbReference>
<feature type="compositionally biased region" description="Acidic residues" evidence="9">
    <location>
        <begin position="62"/>
        <end position="71"/>
    </location>
</feature>
<dbReference type="CDD" id="cd00659">
    <property type="entry name" value="Topo_IB_C"/>
    <property type="match status" value="1"/>
</dbReference>
<dbReference type="FunFam" id="2.170.11.10:FF:000001">
    <property type="entry name" value="DNA topoisomerase I"/>
    <property type="match status" value="1"/>
</dbReference>
<dbReference type="FunFam" id="3.90.15.10:FF:000002">
    <property type="entry name" value="DNA topoisomerase I"/>
    <property type="match status" value="1"/>
</dbReference>
<feature type="compositionally biased region" description="Basic residues" evidence="9">
    <location>
        <begin position="169"/>
        <end position="178"/>
    </location>
</feature>
<comment type="catalytic activity">
    <reaction evidence="1 6 7">
        <text>ATP-independent breakage of single-stranded DNA, followed by passage and rejoining.</text>
        <dbReference type="EC" id="5.6.2.1"/>
    </reaction>
</comment>
<dbReference type="Pfam" id="PF01028">
    <property type="entry name" value="Topoisom_I"/>
    <property type="match status" value="1"/>
</dbReference>
<dbReference type="InterPro" id="IPR013030">
    <property type="entry name" value="DNA_topo_DNA_db_N_dom2"/>
</dbReference>
<reference evidence="11" key="1">
    <citation type="submission" date="2023-04" db="EMBL/GenBank/DDBJ databases">
        <title>Ambrosiozyma monospora NBRC 1965.</title>
        <authorList>
            <person name="Ichikawa N."/>
            <person name="Sato H."/>
            <person name="Tonouchi N."/>
        </authorList>
    </citation>
    <scope>NUCLEOTIDE SEQUENCE</scope>
    <source>
        <strain evidence="11">NBRC 1965</strain>
    </source>
</reference>
<dbReference type="GO" id="GO:0005730">
    <property type="term" value="C:nucleolus"/>
    <property type="evidence" value="ECO:0007669"/>
    <property type="project" value="TreeGrafter"/>
</dbReference>
<keyword evidence="5 6" id="KW-0413">Isomerase</keyword>
<dbReference type="GO" id="GO:0006260">
    <property type="term" value="P:DNA replication"/>
    <property type="evidence" value="ECO:0007669"/>
    <property type="project" value="TreeGrafter"/>
</dbReference>
<dbReference type="Pfam" id="PF02919">
    <property type="entry name" value="Topoisom_I_N"/>
    <property type="match status" value="1"/>
</dbReference>
<name>A0A9W7DE63_AMBMO</name>
<evidence type="ECO:0000256" key="5">
    <source>
        <dbReference type="ARBA" id="ARBA00023235"/>
    </source>
</evidence>
<dbReference type="InterPro" id="IPR048045">
    <property type="entry name" value="Topoisomer_I_DNA-bd"/>
</dbReference>
<feature type="compositionally biased region" description="Low complexity" evidence="9">
    <location>
        <begin position="132"/>
        <end position="168"/>
    </location>
</feature>
<dbReference type="Gene3D" id="3.90.15.10">
    <property type="entry name" value="Topoisomerase I, Chain A, domain 3"/>
    <property type="match status" value="1"/>
</dbReference>
<feature type="domain" description="DNA topoisomerase I eukaryotic-type" evidence="10">
    <location>
        <begin position="360"/>
        <end position="822"/>
    </location>
</feature>
<dbReference type="InterPro" id="IPR036202">
    <property type="entry name" value="TopoI_DNA-bd_euk_N_sf"/>
</dbReference>
<keyword evidence="12" id="KW-1185">Reference proteome</keyword>
<dbReference type="GO" id="GO:0006338">
    <property type="term" value="P:chromatin remodeling"/>
    <property type="evidence" value="ECO:0007669"/>
    <property type="project" value="UniProtKB-ARBA"/>
</dbReference>
<dbReference type="GO" id="GO:0005694">
    <property type="term" value="C:chromosome"/>
    <property type="evidence" value="ECO:0007669"/>
    <property type="project" value="InterPro"/>
</dbReference>
<sequence length="850" mass="97813">MTVSSADEDTPLSQLNTSPAKLKDQHAPYFSDNDSDDDDDDMPLANVSNFAKKRNAALAQISDDEYEDSERSEDSANGVKKEEDDDYNEDDEDVPLSQRSTTSNNSNSNGTVKSETLVKQAAKKRKVKTENGKTVAKTTAKKTANGKKTTAKKPTAAAAAKKATANGKTKTKAASKKVKKEEEEAVKKEEEEEEEEEATYKWWEQNDLDGEIKWETLEHNGVVFPPDYEPLPKNVKLIYDGKRVTLPPEAEEVAGFFGAMVETDHAKNPVFQKNFFNDFKQVLKESGGCPDADITEFEKCDFSEMFAHFEKVREAKKAISPQEKKRLKKEKDEFEEKYKYCYLNGRKEQVGNFRIEPPGLFRGRGAHPKTGKLKRRVPPENVIINIGKEAAVPEPPAGHQWAEVRHDNNVAWLAMWRENIMNSVKYVRFAQNSSLKGISDFKKFEKARELKKYIGAIREDYRKKLKSELMIDRQIAVATYLIDVFALRAGGEKSDEEADTVGCCSLRYEHIFLKKPNKVVFDFLGKDSIRFYQEVEVDKQVFKNLRIFKKPPKKPGDDLFDRLDPSILNKYFQSYLTGLTAKVFRTYNASKVMQEQLNLIPNEGTVNEKVVKFNAANRAVAILCNHQRTVSKTHETGVQKISEKIEEMVVQRIRLKRMMCQLDDKLRRKKAKKEYFAELKSMTKKQEVDIVKRAISKEHERIMARFKRDQEKLKYEKQDSHLSKAEYNEKLKQLKEDHKERLEKQKAAGQVTLAEAKKQEYEIKSNLTVEKLEQQVEKLDQRINNTMLQKQDKEDNSSVALGTSKMNYIDPRLTVMFSKKFDVPIEKLFTKTLRDKFAWAIESADADWEF</sequence>
<dbReference type="PANTHER" id="PTHR10290:SF3">
    <property type="entry name" value="DNA TOPOISOMERASE 1"/>
    <property type="match status" value="1"/>
</dbReference>
<evidence type="ECO:0000313" key="12">
    <source>
        <dbReference type="Proteomes" id="UP001165063"/>
    </source>
</evidence>
<feature type="compositionally biased region" description="Acidic residues" evidence="9">
    <location>
        <begin position="83"/>
        <end position="94"/>
    </location>
</feature>
<dbReference type="CDD" id="cd03488">
    <property type="entry name" value="Topoisomer_IB_N_htopoI_like"/>
    <property type="match status" value="1"/>
</dbReference>
<dbReference type="Gene3D" id="2.170.11.10">
    <property type="entry name" value="DNA Topoisomerase I, domain 2"/>
    <property type="match status" value="1"/>
</dbReference>
<dbReference type="Gene3D" id="1.10.10.41">
    <property type="entry name" value="Yeast DNA topoisomerase - domain 1"/>
    <property type="match status" value="1"/>
</dbReference>
<dbReference type="InterPro" id="IPR008336">
    <property type="entry name" value="TopoI_DNA-bd_euk"/>
</dbReference>
<gene>
    <name evidence="11" type="ORF">Amon01_000248200</name>
</gene>
<dbReference type="SMART" id="SM00435">
    <property type="entry name" value="TOPEUc"/>
    <property type="match status" value="1"/>
</dbReference>
<evidence type="ECO:0000256" key="3">
    <source>
        <dbReference type="ARBA" id="ARBA00023029"/>
    </source>
</evidence>